<evidence type="ECO:0000313" key="2">
    <source>
        <dbReference type="Proteomes" id="UP000578091"/>
    </source>
</evidence>
<gene>
    <name evidence="1" type="ORF">H0E84_13150</name>
</gene>
<evidence type="ECO:0000313" key="1">
    <source>
        <dbReference type="EMBL" id="NZA27332.1"/>
    </source>
</evidence>
<sequence>MQHPVRIALLSALAAALFGCERTPSPADGPSPAAAPAAGGDNGFEVQVELSDTARRALAAAGESVVVSADYFGYPTVAAQQRELPGTGEGWLTLHEQKIELEGAGTATFAPVALDPGQLQLVERGRAQLLINVYSGRRSSEDNLLDCGTFQDALAVAVRGGVHIECKLIAE</sequence>
<protein>
    <recommendedName>
        <fullName evidence="3">Lipoprotein</fullName>
    </recommendedName>
</protein>
<proteinExistence type="predicted"/>
<dbReference type="EMBL" id="JACCKA010000073">
    <property type="protein sequence ID" value="NZA27332.1"/>
    <property type="molecule type" value="Genomic_DNA"/>
</dbReference>
<evidence type="ECO:0008006" key="3">
    <source>
        <dbReference type="Google" id="ProtNLM"/>
    </source>
</evidence>
<dbReference type="PROSITE" id="PS51257">
    <property type="entry name" value="PROKAR_LIPOPROTEIN"/>
    <property type="match status" value="1"/>
</dbReference>
<reference evidence="1 2" key="1">
    <citation type="submission" date="2020-07" db="EMBL/GenBank/DDBJ databases">
        <title>Luteimonas sp. SJ-92.</title>
        <authorList>
            <person name="Huang X.-X."/>
            <person name="Xu L."/>
            <person name="Sun J.-Q."/>
        </authorList>
    </citation>
    <scope>NUCLEOTIDE SEQUENCE [LARGE SCALE GENOMIC DNA]</scope>
    <source>
        <strain evidence="1 2">SJ-92</strain>
    </source>
</reference>
<dbReference type="AlphaFoldDB" id="A0A853JF19"/>
<accession>A0A853JF19</accession>
<name>A0A853JF19_9GAMM</name>
<dbReference type="RefSeq" id="WP_180679098.1">
    <property type="nucleotide sequence ID" value="NZ_JACCKA010000073.1"/>
</dbReference>
<organism evidence="1 2">
    <name type="scientific">Luteimonas salinisoli</name>
    <dbReference type="NCBI Taxonomy" id="2752307"/>
    <lineage>
        <taxon>Bacteria</taxon>
        <taxon>Pseudomonadati</taxon>
        <taxon>Pseudomonadota</taxon>
        <taxon>Gammaproteobacteria</taxon>
        <taxon>Lysobacterales</taxon>
        <taxon>Lysobacteraceae</taxon>
        <taxon>Luteimonas</taxon>
    </lineage>
</organism>
<keyword evidence="2" id="KW-1185">Reference proteome</keyword>
<comment type="caution">
    <text evidence="1">The sequence shown here is derived from an EMBL/GenBank/DDBJ whole genome shotgun (WGS) entry which is preliminary data.</text>
</comment>
<dbReference type="Proteomes" id="UP000578091">
    <property type="component" value="Unassembled WGS sequence"/>
</dbReference>